<gene>
    <name evidence="1" type="ORF">COU01_03045</name>
</gene>
<dbReference type="Proteomes" id="UP000228510">
    <property type="component" value="Unassembled WGS sequence"/>
</dbReference>
<dbReference type="NCBIfam" id="TIGR04256">
    <property type="entry name" value="GxxExxY"/>
    <property type="match status" value="1"/>
</dbReference>
<sequence length="128" mass="15501">MRQELIYKDLSYTIAGLLFEVHNELGRYCNEKQCADLFEGKLKEHGIAYEREKILPKFFTEENFGRNRIDFIIEDKIIIEFKCVRVLERREYYQIQRYLKALNKKLGLIVNFRDKYLKPKRVLNSAMK</sequence>
<name>A0A2H0UZD4_9BACT</name>
<reference evidence="2" key="1">
    <citation type="submission" date="2017-09" db="EMBL/GenBank/DDBJ databases">
        <title>Depth-based differentiation of microbial function through sediment-hosted aquifers and enrichment of novel symbionts in the deep terrestrial subsurface.</title>
        <authorList>
            <person name="Probst A.J."/>
            <person name="Ladd B."/>
            <person name="Jarett J.K."/>
            <person name="Geller-Mcgrath D.E."/>
            <person name="Sieber C.M.K."/>
            <person name="Emerson J.B."/>
            <person name="Anantharaman K."/>
            <person name="Thomas B.C."/>
            <person name="Malmstrom R."/>
            <person name="Stieglmeier M."/>
            <person name="Klingl A."/>
            <person name="Woyke T."/>
            <person name="Ryan C.M."/>
            <person name="Banfield J.F."/>
        </authorList>
    </citation>
    <scope>NUCLEOTIDE SEQUENCE [LARGE SCALE GENOMIC DNA]</scope>
</reference>
<accession>A0A2H0UZD4</accession>
<dbReference type="InterPro" id="IPR026350">
    <property type="entry name" value="GxxExxY"/>
</dbReference>
<proteinExistence type="predicted"/>
<evidence type="ECO:0000313" key="2">
    <source>
        <dbReference type="Proteomes" id="UP000228510"/>
    </source>
</evidence>
<comment type="caution">
    <text evidence="1">The sequence shown here is derived from an EMBL/GenBank/DDBJ whole genome shotgun (WGS) entry which is preliminary data.</text>
</comment>
<protein>
    <submittedName>
        <fullName evidence="1">GxxExxY protein</fullName>
    </submittedName>
</protein>
<organism evidence="1 2">
    <name type="scientific">Candidatus Falkowbacteria bacterium CG10_big_fil_rev_8_21_14_0_10_44_15</name>
    <dbReference type="NCBI Taxonomy" id="1974569"/>
    <lineage>
        <taxon>Bacteria</taxon>
        <taxon>Candidatus Falkowiibacteriota</taxon>
    </lineage>
</organism>
<dbReference type="EMBL" id="PFAT01000037">
    <property type="protein sequence ID" value="PIR92182.1"/>
    <property type="molecule type" value="Genomic_DNA"/>
</dbReference>
<dbReference type="Pfam" id="PF13366">
    <property type="entry name" value="PDDEXK_3"/>
    <property type="match status" value="1"/>
</dbReference>
<dbReference type="AlphaFoldDB" id="A0A2H0UZD4"/>
<evidence type="ECO:0000313" key="1">
    <source>
        <dbReference type="EMBL" id="PIR92182.1"/>
    </source>
</evidence>